<dbReference type="PROSITE" id="PS00902">
    <property type="entry name" value="GLUTAMATE_5_KINASE"/>
    <property type="match status" value="1"/>
</dbReference>
<dbReference type="InterPro" id="IPR019797">
    <property type="entry name" value="Glutamate_5-kinase_CS"/>
</dbReference>
<feature type="region of interest" description="Disordered" evidence="9">
    <location>
        <begin position="409"/>
        <end position="483"/>
    </location>
</feature>
<dbReference type="SUPFAM" id="SSF53633">
    <property type="entry name" value="Carbamate kinase-like"/>
    <property type="match status" value="1"/>
</dbReference>
<dbReference type="GO" id="GO:0005524">
    <property type="term" value="F:ATP binding"/>
    <property type="evidence" value="ECO:0007669"/>
    <property type="project" value="UniProtKB-KW"/>
</dbReference>
<comment type="caution">
    <text evidence="11">The sequence shown here is derived from an EMBL/GenBank/DDBJ whole genome shotgun (WGS) entry which is preliminary data.</text>
</comment>
<dbReference type="PANTHER" id="PTHR43654">
    <property type="entry name" value="GLUTAMATE 5-KINASE"/>
    <property type="match status" value="1"/>
</dbReference>
<evidence type="ECO:0000256" key="8">
    <source>
        <dbReference type="HAMAP-Rule" id="MF_00456"/>
    </source>
</evidence>
<dbReference type="Pfam" id="PF00696">
    <property type="entry name" value="AA_kinase"/>
    <property type="match status" value="1"/>
</dbReference>
<evidence type="ECO:0000256" key="7">
    <source>
        <dbReference type="ARBA" id="ARBA00022840"/>
    </source>
</evidence>
<dbReference type="InterPro" id="IPR002478">
    <property type="entry name" value="PUA"/>
</dbReference>
<evidence type="ECO:0000256" key="3">
    <source>
        <dbReference type="ARBA" id="ARBA00022650"/>
    </source>
</evidence>
<comment type="catalytic activity">
    <reaction evidence="8">
        <text>L-glutamate + ATP = L-glutamyl 5-phosphate + ADP</text>
        <dbReference type="Rhea" id="RHEA:14877"/>
        <dbReference type="ChEBI" id="CHEBI:29985"/>
        <dbReference type="ChEBI" id="CHEBI:30616"/>
        <dbReference type="ChEBI" id="CHEBI:58274"/>
        <dbReference type="ChEBI" id="CHEBI:456216"/>
        <dbReference type="EC" id="2.7.2.11"/>
    </reaction>
</comment>
<dbReference type="STRING" id="71999.KPaMU14_05225"/>
<dbReference type="CDD" id="cd04242">
    <property type="entry name" value="AAK_G5K_ProB"/>
    <property type="match status" value="1"/>
</dbReference>
<feature type="binding site" evidence="8">
    <location>
        <position position="191"/>
    </location>
    <ligand>
        <name>substrate</name>
    </ligand>
</feature>
<dbReference type="InterPro" id="IPR005715">
    <property type="entry name" value="Glu_5kinase/COase_Synthase"/>
</dbReference>
<keyword evidence="4 8" id="KW-0808">Transferase</keyword>
<protein>
    <recommendedName>
        <fullName evidence="8">Glutamate 5-kinase</fullName>
        <ecNumber evidence="8">2.7.2.11</ecNumber>
    </recommendedName>
    <alternativeName>
        <fullName evidence="8">Gamma-glutamyl kinase</fullName>
        <shortName evidence="8">GK</shortName>
    </alternativeName>
</protein>
<comment type="pathway">
    <text evidence="8">Amino-acid biosynthesis; L-proline biosynthesis; L-glutamate 5-semialdehyde from L-glutamate: step 1/2.</text>
</comment>
<keyword evidence="1 8" id="KW-0963">Cytoplasm</keyword>
<sequence length="483" mass="51769">MAKVLHKNDIDRMGGEAEKSVEQISSENRGKNRVSPITSPSQIPRAQRIVVKVGSSSLTSIQNSIDEAAIQRIVAALGQQKKRGKEIVYVSSGAISAGLSPLGFDKRPKELAAQQAAASVGQGLLIGRYIDSLARYDVQVGQVLVTAEDLMKRHHYQNTHRQIERLLDLGVLPIINENDAVATQEIKFGDNDRIAALTANLVKADVLLLLSDVDALYTRHPDEGGERIPVVEDPLKDLEGVEIGTVGRAGVGSGGMVTKVQAARIAAAGGVPALVTSTANIERALAGEDVGTWFLPTGGRRNTRLLWLAHLADIKGSLVLDDGAVKAIGKRKSLLPAGVTEVRGRFAAGEPVSLVNAEGEEVAHGLSNYDSEDIPDMLGRTTREIGEDLGSRFERELVHVDNLVTIRPRSAKTKVRRRARTQSMPKVKAKDGAGAKSKAKTKDKDKAEGKSKAKAKDGAAARSASRKRSTSDAADKPRKRRSE</sequence>
<evidence type="ECO:0000256" key="2">
    <source>
        <dbReference type="ARBA" id="ARBA00022605"/>
    </source>
</evidence>
<evidence type="ECO:0000256" key="4">
    <source>
        <dbReference type="ARBA" id="ARBA00022679"/>
    </source>
</evidence>
<feature type="compositionally biased region" description="Basic and acidic residues" evidence="9">
    <location>
        <begin position="440"/>
        <end position="459"/>
    </location>
</feature>
<feature type="compositionally biased region" description="Basic residues" evidence="9">
    <location>
        <begin position="409"/>
        <end position="420"/>
    </location>
</feature>
<evidence type="ECO:0000256" key="6">
    <source>
        <dbReference type="ARBA" id="ARBA00022777"/>
    </source>
</evidence>
<accession>M2XC73</accession>
<dbReference type="SMART" id="SM00359">
    <property type="entry name" value="PUA"/>
    <property type="match status" value="1"/>
</dbReference>
<dbReference type="InterPro" id="IPR001048">
    <property type="entry name" value="Asp/Glu/Uridylate_kinase"/>
</dbReference>
<dbReference type="PRINTS" id="PR00474">
    <property type="entry name" value="GLU5KINASE"/>
</dbReference>
<keyword evidence="12" id="KW-1185">Reference proteome</keyword>
<keyword evidence="2 8" id="KW-0028">Amino-acid biosynthesis</keyword>
<comment type="similarity">
    <text evidence="8">Belongs to the glutamate 5-kinase family.</text>
</comment>
<feature type="domain" description="PUA" evidence="10">
    <location>
        <begin position="316"/>
        <end position="398"/>
    </location>
</feature>
<reference evidence="11 12" key="1">
    <citation type="journal article" date="2014" name="Genome Announc.">
        <title>Draft Genome Sequence of Kocuria palustris PEL.</title>
        <authorList>
            <person name="Sharma G."/>
            <person name="Khatri I."/>
            <person name="Subramanian S."/>
        </authorList>
    </citation>
    <scope>NUCLEOTIDE SEQUENCE [LARGE SCALE GENOMIC DNA]</scope>
    <source>
        <strain evidence="11 12">PEL</strain>
    </source>
</reference>
<evidence type="ECO:0000259" key="10">
    <source>
        <dbReference type="SMART" id="SM00359"/>
    </source>
</evidence>
<comment type="subcellular location">
    <subcellularLocation>
        <location evidence="8">Cytoplasm</location>
    </subcellularLocation>
</comment>
<feature type="binding site" evidence="8">
    <location>
        <position position="52"/>
    </location>
    <ligand>
        <name>ATP</name>
        <dbReference type="ChEBI" id="CHEBI:30616"/>
    </ligand>
</feature>
<keyword evidence="6 8" id="KW-0418">Kinase</keyword>
<dbReference type="SUPFAM" id="SSF88697">
    <property type="entry name" value="PUA domain-like"/>
    <property type="match status" value="1"/>
</dbReference>
<dbReference type="GO" id="GO:0004349">
    <property type="term" value="F:glutamate 5-kinase activity"/>
    <property type="evidence" value="ECO:0007669"/>
    <property type="project" value="UniProtKB-UniRule"/>
</dbReference>
<dbReference type="GO" id="GO:0005829">
    <property type="term" value="C:cytosol"/>
    <property type="evidence" value="ECO:0007669"/>
    <property type="project" value="TreeGrafter"/>
</dbReference>
<dbReference type="CDD" id="cd21157">
    <property type="entry name" value="PUA_G5K"/>
    <property type="match status" value="1"/>
</dbReference>
<dbReference type="FunFam" id="3.40.1160.10:FF:000006">
    <property type="entry name" value="Glutamate 5-kinase"/>
    <property type="match status" value="1"/>
</dbReference>
<dbReference type="InterPro" id="IPR015947">
    <property type="entry name" value="PUA-like_sf"/>
</dbReference>
<dbReference type="Proteomes" id="UP000009877">
    <property type="component" value="Unassembled WGS sequence"/>
</dbReference>
<feature type="binding site" evidence="8">
    <location>
        <position position="179"/>
    </location>
    <ligand>
        <name>substrate</name>
    </ligand>
</feature>
<comment type="function">
    <text evidence="8">Catalyzes the transfer of a phosphate group to glutamate to form L-glutamate 5-phosphate.</text>
</comment>
<dbReference type="InterPro" id="IPR036974">
    <property type="entry name" value="PUA_sf"/>
</dbReference>
<keyword evidence="5 8" id="KW-0547">Nucleotide-binding</keyword>
<proteinExistence type="inferred from homology"/>
<feature type="binding site" evidence="8">
    <location>
        <position position="92"/>
    </location>
    <ligand>
        <name>substrate</name>
    </ligand>
</feature>
<feature type="binding site" evidence="8">
    <location>
        <begin position="253"/>
        <end position="259"/>
    </location>
    <ligand>
        <name>ATP</name>
        <dbReference type="ChEBI" id="CHEBI:30616"/>
    </ligand>
</feature>
<dbReference type="PROSITE" id="PS50890">
    <property type="entry name" value="PUA"/>
    <property type="match status" value="1"/>
</dbReference>
<dbReference type="AlphaFoldDB" id="M2XC73"/>
<dbReference type="UniPathway" id="UPA00098">
    <property type="reaction ID" value="UER00359"/>
</dbReference>
<dbReference type="HAMAP" id="MF_00456">
    <property type="entry name" value="ProB"/>
    <property type="match status" value="1"/>
</dbReference>
<dbReference type="Gene3D" id="2.30.130.10">
    <property type="entry name" value="PUA domain"/>
    <property type="match status" value="1"/>
</dbReference>
<feature type="compositionally biased region" description="Basic and acidic residues" evidence="9">
    <location>
        <begin position="1"/>
        <end position="21"/>
    </location>
</feature>
<organism evidence="11 12">
    <name type="scientific">Kocuria palustris PEL</name>
    <dbReference type="NCBI Taxonomy" id="1236550"/>
    <lineage>
        <taxon>Bacteria</taxon>
        <taxon>Bacillati</taxon>
        <taxon>Actinomycetota</taxon>
        <taxon>Actinomycetes</taxon>
        <taxon>Micrococcales</taxon>
        <taxon>Micrococcaceae</taxon>
        <taxon>Kocuria</taxon>
    </lineage>
</organism>
<dbReference type="GO" id="GO:0003723">
    <property type="term" value="F:RNA binding"/>
    <property type="evidence" value="ECO:0007669"/>
    <property type="project" value="InterPro"/>
</dbReference>
<dbReference type="EC" id="2.7.2.11" evidence="8"/>
<keyword evidence="7 8" id="KW-0067">ATP-binding</keyword>
<evidence type="ECO:0000256" key="5">
    <source>
        <dbReference type="ARBA" id="ARBA00022741"/>
    </source>
</evidence>
<dbReference type="InterPro" id="IPR036393">
    <property type="entry name" value="AceGlu_kinase-like_sf"/>
</dbReference>
<gene>
    <name evidence="8" type="primary">proB</name>
    <name evidence="11" type="ORF">C884_00227</name>
</gene>
<dbReference type="Gene3D" id="3.40.1160.10">
    <property type="entry name" value="Acetylglutamate kinase-like"/>
    <property type="match status" value="1"/>
</dbReference>
<dbReference type="Pfam" id="PF01472">
    <property type="entry name" value="PUA"/>
    <property type="match status" value="1"/>
</dbReference>
<dbReference type="EMBL" id="ANHZ02000010">
    <property type="protein sequence ID" value="EME36666.1"/>
    <property type="molecule type" value="Genomic_DNA"/>
</dbReference>
<dbReference type="NCBIfam" id="TIGR01027">
    <property type="entry name" value="proB"/>
    <property type="match status" value="1"/>
</dbReference>
<dbReference type="PANTHER" id="PTHR43654:SF1">
    <property type="entry name" value="ISOPENTENYL PHOSPHATE KINASE"/>
    <property type="match status" value="1"/>
</dbReference>
<evidence type="ECO:0000256" key="1">
    <source>
        <dbReference type="ARBA" id="ARBA00022490"/>
    </source>
</evidence>
<dbReference type="InterPro" id="IPR041739">
    <property type="entry name" value="G5K_ProB"/>
</dbReference>
<dbReference type="GO" id="GO:0055129">
    <property type="term" value="P:L-proline biosynthetic process"/>
    <property type="evidence" value="ECO:0007669"/>
    <property type="project" value="UniProtKB-UniRule"/>
</dbReference>
<evidence type="ECO:0000313" key="12">
    <source>
        <dbReference type="Proteomes" id="UP000009877"/>
    </source>
</evidence>
<dbReference type="InterPro" id="IPR001057">
    <property type="entry name" value="Glu/AcGlu_kinase"/>
</dbReference>
<dbReference type="RefSeq" id="WP_006214641.1">
    <property type="nucleotide sequence ID" value="NZ_ANHZ02000010.1"/>
</dbReference>
<feature type="region of interest" description="Disordered" evidence="9">
    <location>
        <begin position="1"/>
        <end position="39"/>
    </location>
</feature>
<feature type="binding site" evidence="8">
    <location>
        <begin position="211"/>
        <end position="212"/>
    </location>
    <ligand>
        <name>ATP</name>
        <dbReference type="ChEBI" id="CHEBI:30616"/>
    </ligand>
</feature>
<evidence type="ECO:0000256" key="9">
    <source>
        <dbReference type="SAM" id="MobiDB-lite"/>
    </source>
</evidence>
<keyword evidence="3 8" id="KW-0641">Proline biosynthesis</keyword>
<evidence type="ECO:0000313" key="11">
    <source>
        <dbReference type="EMBL" id="EME36666.1"/>
    </source>
</evidence>
<name>M2XC73_9MICC</name>